<name>A0A397UNP5_9GLOM</name>
<evidence type="ECO:0000313" key="2">
    <source>
        <dbReference type="Proteomes" id="UP000266673"/>
    </source>
</evidence>
<dbReference type="Proteomes" id="UP000266673">
    <property type="component" value="Unassembled WGS sequence"/>
</dbReference>
<reference evidence="1" key="1">
    <citation type="submission" date="2018-06" db="EMBL/GenBank/DDBJ databases">
        <title>Comparative genomics reveals the genomic features of Rhizophagus irregularis, R. cerebriforme, R. diaphanum and Gigaspora rosea, and their symbiotic lifestyle signature.</title>
        <authorList>
            <person name="Morin E."/>
            <person name="San Clemente H."/>
            <person name="Chen E.C.H."/>
            <person name="De La Providencia I."/>
            <person name="Hainaut M."/>
            <person name="Kuo A."/>
            <person name="Kohler A."/>
            <person name="Murat C."/>
            <person name="Tang N."/>
            <person name="Roy S."/>
            <person name="Loubradou J."/>
            <person name="Henrissat B."/>
            <person name="Grigoriev I.V."/>
            <person name="Corradi N."/>
            <person name="Roux C."/>
            <person name="Martin F.M."/>
        </authorList>
    </citation>
    <scope>NUCLEOTIDE SEQUENCE [LARGE SCALE GENOMIC DNA]</scope>
    <source>
        <strain evidence="1">DAOM 194757</strain>
    </source>
</reference>
<dbReference type="STRING" id="44941.A0A397UNP5"/>
<dbReference type="AlphaFoldDB" id="A0A397UNP5"/>
<dbReference type="OrthoDB" id="2438013at2759"/>
<gene>
    <name evidence="1" type="ORF">C2G38_2202591</name>
</gene>
<dbReference type="EMBL" id="QKWP01001098">
    <property type="protein sequence ID" value="RIB11774.1"/>
    <property type="molecule type" value="Genomic_DNA"/>
</dbReference>
<organism evidence="1 2">
    <name type="scientific">Gigaspora rosea</name>
    <dbReference type="NCBI Taxonomy" id="44941"/>
    <lineage>
        <taxon>Eukaryota</taxon>
        <taxon>Fungi</taxon>
        <taxon>Fungi incertae sedis</taxon>
        <taxon>Mucoromycota</taxon>
        <taxon>Glomeromycotina</taxon>
        <taxon>Glomeromycetes</taxon>
        <taxon>Diversisporales</taxon>
        <taxon>Gigasporaceae</taxon>
        <taxon>Gigaspora</taxon>
    </lineage>
</organism>
<keyword evidence="2" id="KW-1185">Reference proteome</keyword>
<sequence length="251" mass="28676">MDLTFNSTIIFNNTEINGQKAASSDTDHKVLLSGISNETKINNRKAQQKIAVPWVVTHLVLYLLLEASNSLNPFDNSEPYSELAVKGNDMESFHFLSGGPYVINQHHEGKFVEEYPAKDEYENYRQLNIIARAILILKDLVNIWKEIGYYDIVNDVNDHVIQGALLLLFPPIPPKDYVMPTVKEIVNYLQKLIDLGFDLTAIVILDILQLFENKLNNIGERIIQAFISVRKNEKRDELFKKIVGETIKLFG</sequence>
<accession>A0A397UNP5</accession>
<protein>
    <submittedName>
        <fullName evidence="1">Uncharacterized protein</fullName>
    </submittedName>
</protein>
<comment type="caution">
    <text evidence="1">The sequence shown here is derived from an EMBL/GenBank/DDBJ whole genome shotgun (WGS) entry which is preliminary data.</text>
</comment>
<evidence type="ECO:0000313" key="1">
    <source>
        <dbReference type="EMBL" id="RIB11774.1"/>
    </source>
</evidence>
<proteinExistence type="predicted"/>